<dbReference type="InterPro" id="IPR056186">
    <property type="entry name" value="PDZ_CPAF-rel"/>
</dbReference>
<dbReference type="PANTHER" id="PTHR37049:SF4">
    <property type="entry name" value="RHODANESE DOMAIN-CONTAINING PROTEIN"/>
    <property type="match status" value="1"/>
</dbReference>
<keyword evidence="4" id="KW-1185">Reference proteome</keyword>
<evidence type="ECO:0000313" key="3">
    <source>
        <dbReference type="EMBL" id="KAG0299551.1"/>
    </source>
</evidence>
<comment type="caution">
    <text evidence="3">The sequence shown here is derived from an EMBL/GenBank/DDBJ whole genome shotgun (WGS) entry which is preliminary data.</text>
</comment>
<reference evidence="3" key="1">
    <citation type="journal article" date="2020" name="Fungal Divers.">
        <title>Resolving the Mortierellaceae phylogeny through synthesis of multi-gene phylogenetics and phylogenomics.</title>
        <authorList>
            <person name="Vandepol N."/>
            <person name="Liber J."/>
            <person name="Desiro A."/>
            <person name="Na H."/>
            <person name="Kennedy M."/>
            <person name="Barry K."/>
            <person name="Grigoriev I.V."/>
            <person name="Miller A.N."/>
            <person name="O'Donnell K."/>
            <person name="Stajich J.E."/>
            <person name="Bonito G."/>
        </authorList>
    </citation>
    <scope>NUCLEOTIDE SEQUENCE</scope>
    <source>
        <strain evidence="3">NVP60</strain>
    </source>
</reference>
<dbReference type="Pfam" id="PF23658">
    <property type="entry name" value="PDZ_CPAF_rel"/>
    <property type="match status" value="1"/>
</dbReference>
<dbReference type="PANTHER" id="PTHR37049">
    <property type="entry name" value="PEPTIDASE S41 FAMILY PROTEIN"/>
    <property type="match status" value="1"/>
</dbReference>
<dbReference type="Gene3D" id="3.90.226.10">
    <property type="entry name" value="2-enoyl-CoA Hydratase, Chain A, domain 1"/>
    <property type="match status" value="1"/>
</dbReference>
<dbReference type="SUPFAM" id="SSF52096">
    <property type="entry name" value="ClpP/crotonase"/>
    <property type="match status" value="1"/>
</dbReference>
<dbReference type="InterPro" id="IPR029045">
    <property type="entry name" value="ClpP/crotonase-like_dom_sf"/>
</dbReference>
<organism evidence="3 4">
    <name type="scientific">Linnemannia gamsii</name>
    <dbReference type="NCBI Taxonomy" id="64522"/>
    <lineage>
        <taxon>Eukaryota</taxon>
        <taxon>Fungi</taxon>
        <taxon>Fungi incertae sedis</taxon>
        <taxon>Mucoromycota</taxon>
        <taxon>Mortierellomycotina</taxon>
        <taxon>Mortierellomycetes</taxon>
        <taxon>Mortierellales</taxon>
        <taxon>Mortierellaceae</taxon>
        <taxon>Linnemannia</taxon>
    </lineage>
</organism>
<feature type="signal peptide" evidence="1">
    <location>
        <begin position="1"/>
        <end position="22"/>
    </location>
</feature>
<dbReference type="InterPro" id="IPR052766">
    <property type="entry name" value="S41A_metabolite_peptidase"/>
</dbReference>
<dbReference type="EMBL" id="JAAAIN010001872">
    <property type="protein sequence ID" value="KAG0299551.1"/>
    <property type="molecule type" value="Genomic_DNA"/>
</dbReference>
<feature type="chain" id="PRO_5040277688" description="CPAF-like PDZ domain-containing protein" evidence="1">
    <location>
        <begin position="23"/>
        <end position="610"/>
    </location>
</feature>
<sequence length="610" mass="67723">MSPFFKAILSASTAALIALTQAAPAHPPPRHVDACGILGGLNATDITYQHVVDCYNAIPFDSKQAGTTLSTMLTLFKDFYVFTDSALSPTATRPFSDDPVDIIGKLETIGRTKYTSDYKFHTDILNAVSSLRDAHTAYFSKGMYDDCTVNTINGQDALTYVKNYARDVTGHSHDPNARLNYLLATQSFDEERRIFVDNEGDFSLRVTVPEAPYVDYQLQCPHLTEPVDLREEWIVLPQTHIAFEDVDSFVTNICLQPAETTPPAAENSVKLLYKPVPQIIKRAEPEPEPETVTPGHQYPGAEQLLAGNATVFYHLKDRPDTGVVVCHTFLVEDEERDVVIQGLKVLNDRKVTNIIVDLQSNTGGYAGFAAFLADIFFPSSRPLTADLPSDIRVSKAVQQISAQGYNSSHSGFFDAYMYVDMKNGTGTGRYQNNDLFEHPITITRNGRTNLWTEKTNIYAETVPTSYSAAVSSFSWSDKVNNIRIVTDGLCGSACAMSAYFFTRRHNVASYSIGGTHGEDLSMFSFAGASVAKLSDVQSWFKDSNVVSPMADLPYRSLVAFSWLEMYGEGRTMPLEYDAELYRPTYRLDYTPANARSREALWNEVAAASWK</sequence>
<gene>
    <name evidence="3" type="ORF">BGZ97_003646</name>
</gene>
<keyword evidence="1" id="KW-0732">Signal</keyword>
<dbReference type="OrthoDB" id="27214at2759"/>
<accession>A0A9P6QSY2</accession>
<evidence type="ECO:0000313" key="4">
    <source>
        <dbReference type="Proteomes" id="UP000823405"/>
    </source>
</evidence>
<evidence type="ECO:0000259" key="2">
    <source>
        <dbReference type="Pfam" id="PF23658"/>
    </source>
</evidence>
<dbReference type="Proteomes" id="UP000823405">
    <property type="component" value="Unassembled WGS sequence"/>
</dbReference>
<dbReference type="AlphaFoldDB" id="A0A9P6QSY2"/>
<feature type="domain" description="CPAF-like PDZ" evidence="2">
    <location>
        <begin position="145"/>
        <end position="192"/>
    </location>
</feature>
<protein>
    <recommendedName>
        <fullName evidence="2">CPAF-like PDZ domain-containing protein</fullName>
    </recommendedName>
</protein>
<proteinExistence type="predicted"/>
<name>A0A9P6QSY2_9FUNG</name>
<evidence type="ECO:0000256" key="1">
    <source>
        <dbReference type="SAM" id="SignalP"/>
    </source>
</evidence>